<proteinExistence type="inferred from homology"/>
<dbReference type="GO" id="GO:0016829">
    <property type="term" value="F:lyase activity"/>
    <property type="evidence" value="ECO:0007669"/>
    <property type="project" value="UniProtKB-KW"/>
</dbReference>
<dbReference type="GO" id="GO:0003697">
    <property type="term" value="F:single-stranded DNA binding"/>
    <property type="evidence" value="ECO:0007669"/>
    <property type="project" value="InterPro"/>
</dbReference>
<sequence>MFYKISNIANRVSIENTLAATFKFPHIYKPKQMIDGTSESVLPILTSEDRNQLKFAIWGMLPDHFEGDWKPYQYEHNTLNIRKETIIKHLEFKRNSNLKRCLIPITGFIDFSNTEGEVTPFLVSHSENNPFCVAGIYNQLEDGFFTFSIITTKDRKEKSNSISKYQPAILSQNYHQDWLNPELDTLHALEFLNKPHDYHLNRYPIATHVLLSNENEAQDEELGLEDAM</sequence>
<comment type="similarity">
    <text evidence="1 8">Belongs to the SOS response-associated peptidase family.</text>
</comment>
<dbReference type="OrthoDB" id="9782620at2"/>
<evidence type="ECO:0000313" key="10">
    <source>
        <dbReference type="Proteomes" id="UP000016160"/>
    </source>
</evidence>
<evidence type="ECO:0000256" key="8">
    <source>
        <dbReference type="RuleBase" id="RU364100"/>
    </source>
</evidence>
<dbReference type="PATRIC" id="fig|1347342.6.peg.2714"/>
<name>T2KNV0_FORAG</name>
<accession>T2KNV0</accession>
<dbReference type="RefSeq" id="WP_038531597.1">
    <property type="nucleotide sequence ID" value="NZ_HG315671.1"/>
</dbReference>
<keyword evidence="7" id="KW-0456">Lyase</keyword>
<protein>
    <recommendedName>
        <fullName evidence="8">Abasic site processing protein</fullName>
        <ecNumber evidence="8">3.4.-.-</ecNumber>
    </recommendedName>
</protein>
<dbReference type="HOGENOM" id="CLU_035990_4_0_10"/>
<evidence type="ECO:0000256" key="4">
    <source>
        <dbReference type="ARBA" id="ARBA00022801"/>
    </source>
</evidence>
<keyword evidence="10" id="KW-1185">Reference proteome</keyword>
<evidence type="ECO:0000256" key="6">
    <source>
        <dbReference type="ARBA" id="ARBA00023125"/>
    </source>
</evidence>
<dbReference type="PANTHER" id="PTHR13604:SF0">
    <property type="entry name" value="ABASIC SITE PROCESSING PROTEIN HMCES"/>
    <property type="match status" value="1"/>
</dbReference>
<keyword evidence="3" id="KW-0227">DNA damage</keyword>
<dbReference type="EMBL" id="HG315671">
    <property type="protein sequence ID" value="CDF80410.1"/>
    <property type="molecule type" value="Genomic_DNA"/>
</dbReference>
<keyword evidence="5" id="KW-0190">Covalent protein-DNA linkage</keyword>
<keyword evidence="6" id="KW-0238">DNA-binding</keyword>
<dbReference type="STRING" id="1347342.BN863_26980"/>
<dbReference type="GO" id="GO:0006508">
    <property type="term" value="P:proteolysis"/>
    <property type="evidence" value="ECO:0007669"/>
    <property type="project" value="UniProtKB-KW"/>
</dbReference>
<dbReference type="AlphaFoldDB" id="T2KNV0"/>
<dbReference type="SUPFAM" id="SSF143081">
    <property type="entry name" value="BB1717-like"/>
    <property type="match status" value="1"/>
</dbReference>
<dbReference type="GO" id="GO:0106300">
    <property type="term" value="P:protein-DNA covalent cross-linking repair"/>
    <property type="evidence" value="ECO:0007669"/>
    <property type="project" value="InterPro"/>
</dbReference>
<evidence type="ECO:0000256" key="1">
    <source>
        <dbReference type="ARBA" id="ARBA00008136"/>
    </source>
</evidence>
<dbReference type="EC" id="3.4.-.-" evidence="8"/>
<dbReference type="Pfam" id="PF02586">
    <property type="entry name" value="SRAP"/>
    <property type="match status" value="1"/>
</dbReference>
<dbReference type="PANTHER" id="PTHR13604">
    <property type="entry name" value="DC12-RELATED"/>
    <property type="match status" value="1"/>
</dbReference>
<evidence type="ECO:0000256" key="3">
    <source>
        <dbReference type="ARBA" id="ARBA00022763"/>
    </source>
</evidence>
<evidence type="ECO:0000313" key="9">
    <source>
        <dbReference type="EMBL" id="CDF80410.1"/>
    </source>
</evidence>
<dbReference type="GO" id="GO:0008233">
    <property type="term" value="F:peptidase activity"/>
    <property type="evidence" value="ECO:0007669"/>
    <property type="project" value="UniProtKB-KW"/>
</dbReference>
<reference evidence="9 10" key="1">
    <citation type="journal article" date="2013" name="Appl. Environ. Microbiol.">
        <title>The genome of the alga-associated marine flavobacterium Formosa agariphila KMM 3901T reveals a broad potential for degradation of algal polysaccharides.</title>
        <authorList>
            <person name="Mann A.J."/>
            <person name="Hahnke R.L."/>
            <person name="Huang S."/>
            <person name="Werner J."/>
            <person name="Xing P."/>
            <person name="Barbeyron T."/>
            <person name="Huettel B."/>
            <person name="Stueber K."/>
            <person name="Reinhardt R."/>
            <person name="Harder J."/>
            <person name="Gloeckner F.O."/>
            <person name="Amann R.I."/>
            <person name="Teeling H."/>
        </authorList>
    </citation>
    <scope>NUCLEOTIDE SEQUENCE [LARGE SCALE GENOMIC DNA]</scope>
    <source>
        <strain evidence="10">DSM 15362 / KCTC 12365 / LMG 23005 / KMM 3901</strain>
    </source>
</reference>
<evidence type="ECO:0000256" key="5">
    <source>
        <dbReference type="ARBA" id="ARBA00023124"/>
    </source>
</evidence>
<dbReference type="eggNOG" id="COG2135">
    <property type="taxonomic scope" value="Bacteria"/>
</dbReference>
<keyword evidence="4 8" id="KW-0378">Hydrolase</keyword>
<organism evidence="9 10">
    <name type="scientific">Formosa agariphila (strain DSM 15362 / KCTC 12365 / LMG 23005 / KMM 3901 / M-2Alg 35-1)</name>
    <dbReference type="NCBI Taxonomy" id="1347342"/>
    <lineage>
        <taxon>Bacteria</taxon>
        <taxon>Pseudomonadati</taxon>
        <taxon>Bacteroidota</taxon>
        <taxon>Flavobacteriia</taxon>
        <taxon>Flavobacteriales</taxon>
        <taxon>Flavobacteriaceae</taxon>
        <taxon>Formosa</taxon>
    </lineage>
</organism>
<dbReference type="InterPro" id="IPR003738">
    <property type="entry name" value="SRAP"/>
</dbReference>
<dbReference type="InterPro" id="IPR036590">
    <property type="entry name" value="SRAP-like"/>
</dbReference>
<evidence type="ECO:0000256" key="7">
    <source>
        <dbReference type="ARBA" id="ARBA00023239"/>
    </source>
</evidence>
<dbReference type="Gene3D" id="3.90.1680.10">
    <property type="entry name" value="SOS response associated peptidase-like"/>
    <property type="match status" value="1"/>
</dbReference>
<evidence type="ECO:0000256" key="2">
    <source>
        <dbReference type="ARBA" id="ARBA00022670"/>
    </source>
</evidence>
<gene>
    <name evidence="9" type="ORF">BN863_26980</name>
</gene>
<keyword evidence="2 8" id="KW-0645">Protease</keyword>
<dbReference type="Proteomes" id="UP000016160">
    <property type="component" value="Chromosome"/>
</dbReference>